<dbReference type="EMBL" id="CP093343">
    <property type="protein sequence ID" value="WOG81844.1"/>
    <property type="molecule type" value="Genomic_DNA"/>
</dbReference>
<organism evidence="3">
    <name type="scientific">Daucus carota subsp. sativus</name>
    <name type="common">Carrot</name>
    <dbReference type="NCBI Taxonomy" id="79200"/>
    <lineage>
        <taxon>Eukaryota</taxon>
        <taxon>Viridiplantae</taxon>
        <taxon>Streptophyta</taxon>
        <taxon>Embryophyta</taxon>
        <taxon>Tracheophyta</taxon>
        <taxon>Spermatophyta</taxon>
        <taxon>Magnoliopsida</taxon>
        <taxon>eudicotyledons</taxon>
        <taxon>Gunneridae</taxon>
        <taxon>Pentapetalae</taxon>
        <taxon>asterids</taxon>
        <taxon>campanulids</taxon>
        <taxon>Apiales</taxon>
        <taxon>Apiaceae</taxon>
        <taxon>Apioideae</taxon>
        <taxon>Scandiceae</taxon>
        <taxon>Daucinae</taxon>
        <taxon>Daucus</taxon>
        <taxon>Daucus sect. Daucus</taxon>
    </lineage>
</organism>
<dbReference type="Gramene" id="KZN08503">
    <property type="protein sequence ID" value="KZN08503"/>
    <property type="gene ID" value="DCAR_032173"/>
</dbReference>
<protein>
    <recommendedName>
        <fullName evidence="2">No apical meristem-associated C-terminal domain-containing protein</fullName>
    </recommendedName>
</protein>
<evidence type="ECO:0000313" key="3">
    <source>
        <dbReference type="EMBL" id="KZN08503.1"/>
    </source>
</evidence>
<feature type="coiled-coil region" evidence="1">
    <location>
        <begin position="107"/>
        <end position="136"/>
    </location>
</feature>
<name>A0A162B0N6_DAUCS</name>
<reference evidence="3" key="1">
    <citation type="journal article" date="2016" name="Nat. Genet.">
        <title>A high-quality carrot genome assembly provides new insights into carotenoid accumulation and asterid genome evolution.</title>
        <authorList>
            <person name="Iorizzo M."/>
            <person name="Ellison S."/>
            <person name="Senalik D."/>
            <person name="Zeng P."/>
            <person name="Satapoomin P."/>
            <person name="Huang J."/>
            <person name="Bowman M."/>
            <person name="Iovene M."/>
            <person name="Sanseverino W."/>
            <person name="Cavagnaro P."/>
            <person name="Yildiz M."/>
            <person name="Macko-Podgorni A."/>
            <person name="Moranska E."/>
            <person name="Grzebelus E."/>
            <person name="Grzebelus D."/>
            <person name="Ashrafi H."/>
            <person name="Zheng Z."/>
            <person name="Cheng S."/>
            <person name="Spooner D."/>
            <person name="Van Deynze A."/>
            <person name="Simon P."/>
        </authorList>
    </citation>
    <scope>NUCLEOTIDE SEQUENCE [LARGE SCALE GENOMIC DNA]</scope>
    <source>
        <tissue evidence="3">Leaf</tissue>
    </source>
</reference>
<evidence type="ECO:0000313" key="5">
    <source>
        <dbReference type="Proteomes" id="UP000077755"/>
    </source>
</evidence>
<dbReference type="EMBL" id="LNRQ01000001">
    <property type="protein sequence ID" value="KZN08503.1"/>
    <property type="molecule type" value="Genomic_DNA"/>
</dbReference>
<evidence type="ECO:0000259" key="2">
    <source>
        <dbReference type="Pfam" id="PF14303"/>
    </source>
</evidence>
<proteinExistence type="predicted"/>
<dbReference type="InterPro" id="IPR029466">
    <property type="entry name" value="NAM-associated_C"/>
</dbReference>
<evidence type="ECO:0000256" key="1">
    <source>
        <dbReference type="SAM" id="Coils"/>
    </source>
</evidence>
<accession>A0A162B0N6</accession>
<reference evidence="4" key="2">
    <citation type="submission" date="2022-03" db="EMBL/GenBank/DDBJ databases">
        <title>Draft title - Genomic analysis of global carrot germplasm unveils the trajectory of domestication and the origin of high carotenoid orange carrot.</title>
        <authorList>
            <person name="Iorizzo M."/>
            <person name="Ellison S."/>
            <person name="Senalik D."/>
            <person name="Macko-Podgorni A."/>
            <person name="Grzebelus D."/>
            <person name="Bostan H."/>
            <person name="Rolling W."/>
            <person name="Curaba J."/>
            <person name="Simon P."/>
        </authorList>
    </citation>
    <scope>NUCLEOTIDE SEQUENCE</scope>
    <source>
        <tissue evidence="4">Leaf</tissue>
    </source>
</reference>
<dbReference type="AlphaFoldDB" id="A0A162B0N6"/>
<gene>
    <name evidence="4" type="ORF">DCAR_0100998</name>
    <name evidence="3" type="ORF">DCAR_032173</name>
</gene>
<dbReference type="Pfam" id="PF14303">
    <property type="entry name" value="NAM-associated"/>
    <property type="match status" value="1"/>
</dbReference>
<keyword evidence="1" id="KW-0175">Coiled coil</keyword>
<sequence>MKEKFMFVRHRNALRFSLKYQASMANKNKSAKEKEVSSQSVNLQMPMSLDSDEMIERPIGRKAAKKLKRAANEAKAEEGLEILKTIQNDALAIASSRRESIQVSLQLQKELVQLRLAKEDRERQNEERERQIYEASIMAMDTTKILPDLAKYYDALKVNIMKKM</sequence>
<keyword evidence="5" id="KW-1185">Reference proteome</keyword>
<evidence type="ECO:0000313" key="4">
    <source>
        <dbReference type="EMBL" id="WOG81844.1"/>
    </source>
</evidence>
<feature type="domain" description="No apical meristem-associated C-terminal" evidence="2">
    <location>
        <begin position="5"/>
        <end position="157"/>
    </location>
</feature>
<dbReference type="Proteomes" id="UP000077755">
    <property type="component" value="Chromosome 1"/>
</dbReference>